<dbReference type="InterPro" id="IPR035906">
    <property type="entry name" value="MetI-like_sf"/>
</dbReference>
<evidence type="ECO:0000256" key="5">
    <source>
        <dbReference type="ARBA" id="ARBA00022692"/>
    </source>
</evidence>
<dbReference type="InterPro" id="IPR000515">
    <property type="entry name" value="MetI-like"/>
</dbReference>
<dbReference type="RefSeq" id="WP_067406437.1">
    <property type="nucleotide sequence ID" value="NZ_LZEY01000060.1"/>
</dbReference>
<evidence type="ECO:0000256" key="8">
    <source>
        <dbReference type="RuleBase" id="RU363032"/>
    </source>
</evidence>
<evidence type="ECO:0000313" key="10">
    <source>
        <dbReference type="EMBL" id="OBU02721.1"/>
    </source>
</evidence>
<sequence length="348" mass="37618">MSDSSPSATMLRHILRVTVQSIFTLALTLLGLLIITFALSALSPVDRVLQIVGDHASHETYQQVKLELGLDQPVYIQFWHYLGRLLHGDLGMASSMGQPVLNGVLTTLPATIELATLALVAGSSLGILCGVLCARYAGSPLDFIIRTLTLLGNSVPVFWLGLLMLLLFYATLQWSPGPGRLDDIYQYTIEAKTGFVLIDTWLSGEPGAFGNAVAHLILPVSLLAYFCLAGITRLTRAACLSEMNKEYVTLARAKGNTDMQVLFRHVLPNIRGTLITVVALAYTGMLEGAVLTETVFSWPGIGRYLTAALFAGDTTAVMGGTLVIGICFIFINNVTDMIVRLTDPRVTL</sequence>
<feature type="transmembrane region" description="Helical" evidence="8">
    <location>
        <begin position="272"/>
        <end position="292"/>
    </location>
</feature>
<organism evidence="10 11">
    <name type="scientific">Morganella psychrotolerans</name>
    <dbReference type="NCBI Taxonomy" id="368603"/>
    <lineage>
        <taxon>Bacteria</taxon>
        <taxon>Pseudomonadati</taxon>
        <taxon>Pseudomonadota</taxon>
        <taxon>Gammaproteobacteria</taxon>
        <taxon>Enterobacterales</taxon>
        <taxon>Morganellaceae</taxon>
        <taxon>Morganella</taxon>
    </lineage>
</organism>
<dbReference type="Proteomes" id="UP000092377">
    <property type="component" value="Unassembled WGS sequence"/>
</dbReference>
<evidence type="ECO:0000256" key="2">
    <source>
        <dbReference type="ARBA" id="ARBA00022448"/>
    </source>
</evidence>
<accession>A0A1B8H0Y2</accession>
<dbReference type="AlphaFoldDB" id="A0A1B8H0Y2"/>
<evidence type="ECO:0000256" key="6">
    <source>
        <dbReference type="ARBA" id="ARBA00022989"/>
    </source>
</evidence>
<evidence type="ECO:0000256" key="3">
    <source>
        <dbReference type="ARBA" id="ARBA00022475"/>
    </source>
</evidence>
<dbReference type="Gene3D" id="1.10.3720.10">
    <property type="entry name" value="MetI-like"/>
    <property type="match status" value="1"/>
</dbReference>
<gene>
    <name evidence="10" type="ORF">AYY18_12005</name>
</gene>
<feature type="transmembrane region" description="Helical" evidence="8">
    <location>
        <begin position="150"/>
        <end position="172"/>
    </location>
</feature>
<dbReference type="GO" id="GO:0005886">
    <property type="term" value="C:plasma membrane"/>
    <property type="evidence" value="ECO:0007669"/>
    <property type="project" value="UniProtKB-SubCell"/>
</dbReference>
<feature type="transmembrane region" description="Helical" evidence="8">
    <location>
        <begin position="21"/>
        <end position="42"/>
    </location>
</feature>
<dbReference type="SUPFAM" id="SSF161098">
    <property type="entry name" value="MetI-like"/>
    <property type="match status" value="1"/>
</dbReference>
<evidence type="ECO:0000313" key="11">
    <source>
        <dbReference type="Proteomes" id="UP000092377"/>
    </source>
</evidence>
<keyword evidence="6 8" id="KW-1133">Transmembrane helix</keyword>
<feature type="transmembrane region" description="Helical" evidence="8">
    <location>
        <begin position="212"/>
        <end position="235"/>
    </location>
</feature>
<dbReference type="OrthoDB" id="9805855at2"/>
<dbReference type="PANTHER" id="PTHR43163">
    <property type="entry name" value="DIPEPTIDE TRANSPORT SYSTEM PERMEASE PROTEIN DPPB-RELATED"/>
    <property type="match status" value="1"/>
</dbReference>
<keyword evidence="4" id="KW-0997">Cell inner membrane</keyword>
<evidence type="ECO:0000259" key="9">
    <source>
        <dbReference type="PROSITE" id="PS50928"/>
    </source>
</evidence>
<feature type="transmembrane region" description="Helical" evidence="8">
    <location>
        <begin position="304"/>
        <end position="331"/>
    </location>
</feature>
<evidence type="ECO:0000256" key="4">
    <source>
        <dbReference type="ARBA" id="ARBA00022519"/>
    </source>
</evidence>
<proteinExistence type="inferred from homology"/>
<dbReference type="Pfam" id="PF00528">
    <property type="entry name" value="BPD_transp_1"/>
    <property type="match status" value="1"/>
</dbReference>
<comment type="similarity">
    <text evidence="8">Belongs to the binding-protein-dependent transport system permease family.</text>
</comment>
<dbReference type="Pfam" id="PF19300">
    <property type="entry name" value="BPD_transp_1_N"/>
    <property type="match status" value="1"/>
</dbReference>
<feature type="domain" description="ABC transmembrane type-1" evidence="9">
    <location>
        <begin position="108"/>
        <end position="339"/>
    </location>
</feature>
<comment type="caution">
    <text evidence="10">The sequence shown here is derived from an EMBL/GenBank/DDBJ whole genome shotgun (WGS) entry which is preliminary data.</text>
</comment>
<keyword evidence="3" id="KW-1003">Cell membrane</keyword>
<keyword evidence="11" id="KW-1185">Reference proteome</keyword>
<dbReference type="InterPro" id="IPR045621">
    <property type="entry name" value="BPD_transp_1_N"/>
</dbReference>
<dbReference type="GO" id="GO:0071916">
    <property type="term" value="F:dipeptide transmembrane transporter activity"/>
    <property type="evidence" value="ECO:0007669"/>
    <property type="project" value="TreeGrafter"/>
</dbReference>
<dbReference type="CDD" id="cd06261">
    <property type="entry name" value="TM_PBP2"/>
    <property type="match status" value="1"/>
</dbReference>
<feature type="transmembrane region" description="Helical" evidence="8">
    <location>
        <begin position="114"/>
        <end position="138"/>
    </location>
</feature>
<keyword evidence="2 8" id="KW-0813">Transport</keyword>
<comment type="subcellular location">
    <subcellularLocation>
        <location evidence="1">Cell inner membrane</location>
        <topology evidence="1">Multi-pass membrane protein</topology>
    </subcellularLocation>
    <subcellularLocation>
        <location evidence="8">Cell membrane</location>
        <topology evidence="8">Multi-pass membrane protein</topology>
    </subcellularLocation>
</comment>
<dbReference type="EMBL" id="LZEY01000060">
    <property type="protein sequence ID" value="OBU02721.1"/>
    <property type="molecule type" value="Genomic_DNA"/>
</dbReference>
<name>A0A1B8H0Y2_9GAMM</name>
<dbReference type="PROSITE" id="PS50928">
    <property type="entry name" value="ABC_TM1"/>
    <property type="match status" value="1"/>
</dbReference>
<reference evidence="11" key="1">
    <citation type="submission" date="2016-06" db="EMBL/GenBank/DDBJ databases">
        <authorList>
            <person name="Butler K."/>
        </authorList>
    </citation>
    <scope>NUCLEOTIDE SEQUENCE [LARGE SCALE GENOMIC DNA]</scope>
    <source>
        <strain evidence="11">GCSL-Mp20</strain>
    </source>
</reference>
<evidence type="ECO:0000256" key="1">
    <source>
        <dbReference type="ARBA" id="ARBA00004429"/>
    </source>
</evidence>
<protein>
    <submittedName>
        <fullName evidence="10">Peptide ABC transporter permease</fullName>
    </submittedName>
</protein>
<keyword evidence="7 8" id="KW-0472">Membrane</keyword>
<evidence type="ECO:0000256" key="7">
    <source>
        <dbReference type="ARBA" id="ARBA00023136"/>
    </source>
</evidence>
<dbReference type="PANTHER" id="PTHR43163:SF8">
    <property type="entry name" value="D,D-DIPEPTIDE TRANSPORT SYSTEM PERMEASE PROTEIN DDPB-RELATED"/>
    <property type="match status" value="1"/>
</dbReference>
<keyword evidence="5 8" id="KW-0812">Transmembrane</keyword>